<keyword evidence="1" id="KW-1133">Transmembrane helix</keyword>
<evidence type="ECO:0000313" key="2">
    <source>
        <dbReference type="EMBL" id="MET3654358.1"/>
    </source>
</evidence>
<gene>
    <name evidence="2" type="ORF">ABIC75_004096</name>
</gene>
<comment type="caution">
    <text evidence="2">The sequence shown here is derived from an EMBL/GenBank/DDBJ whole genome shotgun (WGS) entry which is preliminary data.</text>
</comment>
<feature type="transmembrane region" description="Helical" evidence="1">
    <location>
        <begin position="67"/>
        <end position="86"/>
    </location>
</feature>
<dbReference type="EMBL" id="JBEPMU010000006">
    <property type="protein sequence ID" value="MET3654358.1"/>
    <property type="molecule type" value="Genomic_DNA"/>
</dbReference>
<dbReference type="RefSeq" id="WP_354015713.1">
    <property type="nucleotide sequence ID" value="NZ_JBEPMU010000006.1"/>
</dbReference>
<name>A0ABV2JZV8_9GAMM</name>
<keyword evidence="1" id="KW-0472">Membrane</keyword>
<accession>A0ABV2JZV8</accession>
<protein>
    <submittedName>
        <fullName evidence="2">Uncharacterized protein</fullName>
    </submittedName>
</protein>
<sequence length="126" mass="14125">MNTFRRTLPSAVAACEQRSARRRALDDDICVHIFTSSSVMVGVCLTVVGILRVVVTLRSEDVLGDDLLTINTMVYLISAFLSYWALRTRSIKRNHRLEYAADGFFLLGMVFTVINTAFITWAMTVG</sequence>
<feature type="transmembrane region" description="Helical" evidence="1">
    <location>
        <begin position="29"/>
        <end position="55"/>
    </location>
</feature>
<keyword evidence="3" id="KW-1185">Reference proteome</keyword>
<evidence type="ECO:0000256" key="1">
    <source>
        <dbReference type="SAM" id="Phobius"/>
    </source>
</evidence>
<dbReference type="Proteomes" id="UP001549184">
    <property type="component" value="Unassembled WGS sequence"/>
</dbReference>
<evidence type="ECO:0000313" key="3">
    <source>
        <dbReference type="Proteomes" id="UP001549184"/>
    </source>
</evidence>
<proteinExistence type="predicted"/>
<feature type="transmembrane region" description="Helical" evidence="1">
    <location>
        <begin position="98"/>
        <end position="123"/>
    </location>
</feature>
<organism evidence="2 3">
    <name type="scientific">Dyella japonica</name>
    <dbReference type="NCBI Taxonomy" id="231455"/>
    <lineage>
        <taxon>Bacteria</taxon>
        <taxon>Pseudomonadati</taxon>
        <taxon>Pseudomonadota</taxon>
        <taxon>Gammaproteobacteria</taxon>
        <taxon>Lysobacterales</taxon>
        <taxon>Rhodanobacteraceae</taxon>
        <taxon>Dyella</taxon>
    </lineage>
</organism>
<keyword evidence="1" id="KW-0812">Transmembrane</keyword>
<reference evidence="2 3" key="1">
    <citation type="submission" date="2024-06" db="EMBL/GenBank/DDBJ databases">
        <title>Sorghum-associated microbial communities from plants grown in Nebraska, USA.</title>
        <authorList>
            <person name="Schachtman D."/>
        </authorList>
    </citation>
    <scope>NUCLEOTIDE SEQUENCE [LARGE SCALE GENOMIC DNA]</scope>
    <source>
        <strain evidence="2 3">1073</strain>
    </source>
</reference>